<dbReference type="PROSITE" id="PS51257">
    <property type="entry name" value="PROKAR_LIPOPROTEIN"/>
    <property type="match status" value="1"/>
</dbReference>
<feature type="signal peptide" evidence="6">
    <location>
        <begin position="1"/>
        <end position="18"/>
    </location>
</feature>
<dbReference type="Gene3D" id="1.25.40.390">
    <property type="match status" value="1"/>
</dbReference>
<reference evidence="9 10" key="1">
    <citation type="submission" date="2016-10" db="EMBL/GenBank/DDBJ databases">
        <authorList>
            <person name="de Groot N.N."/>
        </authorList>
    </citation>
    <scope>NUCLEOTIDE SEQUENCE [LARGE SCALE GENOMIC DNA]</scope>
    <source>
        <strain evidence="9 10">NLAE-zl-C500</strain>
    </source>
</reference>
<organism evidence="9 10">
    <name type="scientific">Bacteroides ovatus</name>
    <dbReference type="NCBI Taxonomy" id="28116"/>
    <lineage>
        <taxon>Bacteria</taxon>
        <taxon>Pseudomonadati</taxon>
        <taxon>Bacteroidota</taxon>
        <taxon>Bacteroidia</taxon>
        <taxon>Bacteroidales</taxon>
        <taxon>Bacteroidaceae</taxon>
        <taxon>Bacteroides</taxon>
    </lineage>
</organism>
<dbReference type="EMBL" id="FMYE01000017">
    <property type="protein sequence ID" value="SDB77114.1"/>
    <property type="molecule type" value="Genomic_DNA"/>
</dbReference>
<dbReference type="InterPro" id="IPR012944">
    <property type="entry name" value="SusD_RagB_dom"/>
</dbReference>
<dbReference type="Pfam" id="PF14322">
    <property type="entry name" value="SusD-like_3"/>
    <property type="match status" value="1"/>
</dbReference>
<dbReference type="GO" id="GO:0009279">
    <property type="term" value="C:cell outer membrane"/>
    <property type="evidence" value="ECO:0007669"/>
    <property type="project" value="UniProtKB-SubCell"/>
</dbReference>
<keyword evidence="5" id="KW-0998">Cell outer membrane</keyword>
<dbReference type="RefSeq" id="WP_074558034.1">
    <property type="nucleotide sequence ID" value="NZ_FMYE01000017.1"/>
</dbReference>
<evidence type="ECO:0000256" key="4">
    <source>
        <dbReference type="ARBA" id="ARBA00023136"/>
    </source>
</evidence>
<comment type="similarity">
    <text evidence="2">Belongs to the SusD family.</text>
</comment>
<dbReference type="AlphaFoldDB" id="A0A1G6G558"/>
<evidence type="ECO:0000259" key="8">
    <source>
        <dbReference type="Pfam" id="PF14322"/>
    </source>
</evidence>
<evidence type="ECO:0000256" key="6">
    <source>
        <dbReference type="SAM" id="SignalP"/>
    </source>
</evidence>
<feature type="domain" description="RagB/SusD" evidence="7">
    <location>
        <begin position="334"/>
        <end position="643"/>
    </location>
</feature>
<evidence type="ECO:0000256" key="3">
    <source>
        <dbReference type="ARBA" id="ARBA00022729"/>
    </source>
</evidence>
<dbReference type="InterPro" id="IPR011990">
    <property type="entry name" value="TPR-like_helical_dom_sf"/>
</dbReference>
<evidence type="ECO:0000259" key="7">
    <source>
        <dbReference type="Pfam" id="PF07980"/>
    </source>
</evidence>
<protein>
    <submittedName>
        <fullName evidence="9">Starch-binding associating with outer membrane</fullName>
    </submittedName>
</protein>
<gene>
    <name evidence="9" type="ORF">SAMN05192581_101735</name>
</gene>
<keyword evidence="3 6" id="KW-0732">Signal</keyword>
<dbReference type="SUPFAM" id="SSF48452">
    <property type="entry name" value="TPR-like"/>
    <property type="match status" value="1"/>
</dbReference>
<accession>A0A1G6G558</accession>
<evidence type="ECO:0000256" key="5">
    <source>
        <dbReference type="ARBA" id="ARBA00023237"/>
    </source>
</evidence>
<keyword evidence="4" id="KW-0472">Membrane</keyword>
<proteinExistence type="inferred from homology"/>
<evidence type="ECO:0000313" key="9">
    <source>
        <dbReference type="EMBL" id="SDB77114.1"/>
    </source>
</evidence>
<feature type="domain" description="SusD-like N-terminal" evidence="8">
    <location>
        <begin position="24"/>
        <end position="225"/>
    </location>
</feature>
<dbReference type="InterPro" id="IPR033985">
    <property type="entry name" value="SusD-like_N"/>
</dbReference>
<dbReference type="Pfam" id="PF07980">
    <property type="entry name" value="SusD_RagB"/>
    <property type="match status" value="1"/>
</dbReference>
<feature type="chain" id="PRO_5010367186" evidence="6">
    <location>
        <begin position="19"/>
        <end position="648"/>
    </location>
</feature>
<sequence length="648" mass="74339">MKNSILKFIVLSIITTFAFSSCSDYLDKQPDDQLDLESVFENKKNMERWLAYVYRGLPEYYTYDGPDAIADELIPSVGWEAQGFKAIQYQKGNWTADNPGVITYWNTYPKYIRSAYLFIKHAHPLEAVPAEEVDFMKAECRFFIAYYNSMMAIAYGSVPIIREASESTSADDLMLKQEPFYNVIDWADQEMLEASKQLPATQTEDKKYGRVTSVGCLAMRARMLLFAASDLVNGNPALANIKNIDGTPIFNSAHDPERWKRAVDACKLVIDEAEAAGYHLHYEYLDNGDIDPFLSYQNAVMKRWNEANRELLFVRTMDSGGWYDKNCIPRGLGINGVGAIGITQSLVDAFFMRNGQRPIIGYNSDGSPKVNPDANYSETGFSTQKETYSTKWQYGSSEGDRNKDENVVVDANTYKMYCDREPRFYISVLHNEQWHIGGKRNTDFYMDGKDGGPSHDAPWSGYLVRKRVDPSANPKEGSGDYKNRHGALCRLAEIYLSYAEALNEYSIEKGTYTANQKEILKYVNLIRERAGIPEYSVSAEEGKITAPSDPVEMRELIRQERRVELNCESGLRFNDLRRWKLAEKVLDGDFYGMNAYIKVSDADYRNKYYTRTVYQTRKFISYWWPIPQDDIDKNWNLVQTPDWTVGNQ</sequence>
<dbReference type="Proteomes" id="UP000183670">
    <property type="component" value="Unassembled WGS sequence"/>
</dbReference>
<evidence type="ECO:0000313" key="10">
    <source>
        <dbReference type="Proteomes" id="UP000183670"/>
    </source>
</evidence>
<name>A0A1G6G558_BACOV</name>
<comment type="subcellular location">
    <subcellularLocation>
        <location evidence="1">Cell outer membrane</location>
    </subcellularLocation>
</comment>
<evidence type="ECO:0000256" key="1">
    <source>
        <dbReference type="ARBA" id="ARBA00004442"/>
    </source>
</evidence>
<evidence type="ECO:0000256" key="2">
    <source>
        <dbReference type="ARBA" id="ARBA00006275"/>
    </source>
</evidence>